<dbReference type="InterPro" id="IPR020845">
    <property type="entry name" value="AMP-binding_CS"/>
</dbReference>
<dbReference type="InterPro" id="IPR042099">
    <property type="entry name" value="ANL_N_sf"/>
</dbReference>
<feature type="domain" description="AMP-dependent synthetase/ligase" evidence="3">
    <location>
        <begin position="21"/>
        <end position="360"/>
    </location>
</feature>
<sequence>MQATNGLDTSKPLDATVVDLFDDWAARAPDRVAAEWQGERLTYDELRNASLHISQALLSAGVRPRDKAPLLTQMSLEMLPAVIGILRVGACYMPLDVVAWSLARIRNVLSELSSTVAVVTSPCPGLALPVITVNFQKIWLHLPLLDDRALRLQLDVVRSGFRADDLAWIVFTSGTTGKPKGVMVYHRAIYAVSVVTNEDLETAAAGRGSRCLLAYSIAFDGCAGIVWLALAKGCTLVMASPSNFPEVSATCDLLSLTPSMLATMNPCGLYEGVRYIYLGGEAPVMEVVRQWIRPNRKVINTYGPSETTVTISFGELKPNEEPPFGELIPDVKVVLVDEDLQECDHGEVMIAGPGLAAGYLNNPELTAKKIIQWKGERFYRTGDLARRTEEGQLVWAGRADSLVKNRGFLINLETEVEPALLSFTLVRFAVAFIWRGRLVGCVQPANISIENLRQFMKERFDPFVVPDIIFAVDSFPLRANGKTDRDALKAQLEETAAPDQDYFNQGHPASAYEALLGGNSLTAIKLANFLKKHGHPISVAQILKLDTIGLLEEGLNRLSSSTGLENNKHGVGPSSEKVPVTDVQKLFLTRSLESTRYCALIGITKYVGDPSTTPIASELYDAFVKVFSAHDIFQTRFDLDDFTLSDLGRLNLDWHEVSVNEEDFESACAAVEEKAWLDLEEVTRSDNEVPYCHVTCVSVPGRKALAFVSRTHHVLVDMFSSAILSKDMERALAGEEISQGPSFKAFAKFMQKYKLDNLERAIHTFDKMVEPLPVASVVQLPSPRTPPRKQAFDLVRFNSPTGISKSALDTSARHHGITTSTMAYAAWALFLADITGWNRVGFSISLSGRTVPWPWAQSVVGPLLSRVPFSNAVPTHARVHEWLAEVHKTNLDVLEFDGLVHSFPDSLMFDPRTNKTFVLCFLDVPQTSPNWSYTDKQRHNYLMDWSIFQDGTDVTTVFQVQSSQVDLHWAEKVSVIPSQMLSTLLNSTEETLVGDLLRGQSASI</sequence>
<dbReference type="SUPFAM" id="SSF56801">
    <property type="entry name" value="Acetyl-CoA synthetase-like"/>
    <property type="match status" value="1"/>
</dbReference>
<keyword evidence="6" id="KW-1185">Reference proteome</keyword>
<dbReference type="Gene3D" id="3.30.559.10">
    <property type="entry name" value="Chloramphenicol acetyltransferase-like domain"/>
    <property type="match status" value="1"/>
</dbReference>
<evidence type="ECO:0000259" key="4">
    <source>
        <dbReference type="Pfam" id="PF00668"/>
    </source>
</evidence>
<dbReference type="Gene3D" id="3.30.559.30">
    <property type="entry name" value="Nonribosomal peptide synthetase, condensation domain"/>
    <property type="match status" value="1"/>
</dbReference>
<proteinExistence type="predicted"/>
<dbReference type="SUPFAM" id="SSF52777">
    <property type="entry name" value="CoA-dependent acyltransferases"/>
    <property type="match status" value="2"/>
</dbReference>
<dbReference type="InterPro" id="IPR001242">
    <property type="entry name" value="Condensation_dom"/>
</dbReference>
<dbReference type="EMBL" id="QJNS01000151">
    <property type="protein sequence ID" value="RYO84859.1"/>
    <property type="molecule type" value="Genomic_DNA"/>
</dbReference>
<gene>
    <name evidence="5" type="ORF">DL762_005440</name>
</gene>
<keyword evidence="2" id="KW-0597">Phosphoprotein</keyword>
<protein>
    <recommendedName>
        <fullName evidence="7">Carrier domain-containing protein</fullName>
    </recommendedName>
</protein>
<dbReference type="Gene3D" id="3.40.50.12780">
    <property type="entry name" value="N-terminal domain of ligase-like"/>
    <property type="match status" value="1"/>
</dbReference>
<dbReference type="Pfam" id="PF00668">
    <property type="entry name" value="Condensation"/>
    <property type="match status" value="1"/>
</dbReference>
<accession>A0ABY0H4U8</accession>
<feature type="domain" description="Condensation" evidence="4">
    <location>
        <begin position="577"/>
        <end position="895"/>
    </location>
</feature>
<dbReference type="Proteomes" id="UP000294003">
    <property type="component" value="Unassembled WGS sequence"/>
</dbReference>
<keyword evidence="1" id="KW-0596">Phosphopantetheine</keyword>
<comment type="caution">
    <text evidence="5">The sequence shown here is derived from an EMBL/GenBank/DDBJ whole genome shotgun (WGS) entry which is preliminary data.</text>
</comment>
<evidence type="ECO:0000256" key="2">
    <source>
        <dbReference type="ARBA" id="ARBA00022553"/>
    </source>
</evidence>
<dbReference type="InterPro" id="IPR000873">
    <property type="entry name" value="AMP-dep_synth/lig_dom"/>
</dbReference>
<dbReference type="PANTHER" id="PTHR45527:SF1">
    <property type="entry name" value="FATTY ACID SYNTHASE"/>
    <property type="match status" value="1"/>
</dbReference>
<evidence type="ECO:0000256" key="1">
    <source>
        <dbReference type="ARBA" id="ARBA00022450"/>
    </source>
</evidence>
<dbReference type="PROSITE" id="PS00455">
    <property type="entry name" value="AMP_BINDING"/>
    <property type="match status" value="1"/>
</dbReference>
<evidence type="ECO:0000313" key="5">
    <source>
        <dbReference type="EMBL" id="RYO84859.1"/>
    </source>
</evidence>
<dbReference type="Pfam" id="PF00501">
    <property type="entry name" value="AMP-binding"/>
    <property type="match status" value="1"/>
</dbReference>
<dbReference type="InterPro" id="IPR023213">
    <property type="entry name" value="CAT-like_dom_sf"/>
</dbReference>
<dbReference type="PANTHER" id="PTHR45527">
    <property type="entry name" value="NONRIBOSOMAL PEPTIDE SYNTHETASE"/>
    <property type="match status" value="1"/>
</dbReference>
<name>A0ABY0H4U8_9PEZI</name>
<evidence type="ECO:0000313" key="6">
    <source>
        <dbReference type="Proteomes" id="UP000294003"/>
    </source>
</evidence>
<organism evidence="5 6">
    <name type="scientific">Monosporascus cannonballus</name>
    <dbReference type="NCBI Taxonomy" id="155416"/>
    <lineage>
        <taxon>Eukaryota</taxon>
        <taxon>Fungi</taxon>
        <taxon>Dikarya</taxon>
        <taxon>Ascomycota</taxon>
        <taxon>Pezizomycotina</taxon>
        <taxon>Sordariomycetes</taxon>
        <taxon>Xylariomycetidae</taxon>
        <taxon>Xylariales</taxon>
        <taxon>Xylariales incertae sedis</taxon>
        <taxon>Monosporascus</taxon>
    </lineage>
</organism>
<evidence type="ECO:0000259" key="3">
    <source>
        <dbReference type="Pfam" id="PF00501"/>
    </source>
</evidence>
<evidence type="ECO:0008006" key="7">
    <source>
        <dbReference type="Google" id="ProtNLM"/>
    </source>
</evidence>
<dbReference type="InterPro" id="IPR045851">
    <property type="entry name" value="AMP-bd_C_sf"/>
</dbReference>
<dbReference type="Gene3D" id="3.30.300.30">
    <property type="match status" value="1"/>
</dbReference>
<reference evidence="5 6" key="1">
    <citation type="submission" date="2018-06" db="EMBL/GenBank/DDBJ databases">
        <title>Complete Genomes of Monosporascus.</title>
        <authorList>
            <person name="Robinson A.J."/>
            <person name="Natvig D.O."/>
        </authorList>
    </citation>
    <scope>NUCLEOTIDE SEQUENCE [LARGE SCALE GENOMIC DNA]</scope>
    <source>
        <strain evidence="5 6">CBS 609.92</strain>
    </source>
</reference>